<comment type="caution">
    <text evidence="1">The sequence shown here is derived from an EMBL/GenBank/DDBJ whole genome shotgun (WGS) entry which is preliminary data.</text>
</comment>
<dbReference type="Proteomes" id="UP000237000">
    <property type="component" value="Unassembled WGS sequence"/>
</dbReference>
<reference evidence="2" key="1">
    <citation type="submission" date="2016-06" db="EMBL/GenBank/DDBJ databases">
        <title>Parallel loss of symbiosis genes in relatives of nitrogen-fixing non-legume Parasponia.</title>
        <authorList>
            <person name="Van Velzen R."/>
            <person name="Holmer R."/>
            <person name="Bu F."/>
            <person name="Rutten L."/>
            <person name="Van Zeijl A."/>
            <person name="Liu W."/>
            <person name="Santuari L."/>
            <person name="Cao Q."/>
            <person name="Sharma T."/>
            <person name="Shen D."/>
            <person name="Roswanjaya Y."/>
            <person name="Wardhani T."/>
            <person name="Kalhor M.S."/>
            <person name="Jansen J."/>
            <person name="Van den Hoogen J."/>
            <person name="Gungor B."/>
            <person name="Hartog M."/>
            <person name="Hontelez J."/>
            <person name="Verver J."/>
            <person name="Yang W.-C."/>
            <person name="Schijlen E."/>
            <person name="Repin R."/>
            <person name="Schilthuizen M."/>
            <person name="Schranz E."/>
            <person name="Heidstra R."/>
            <person name="Miyata K."/>
            <person name="Fedorova E."/>
            <person name="Kohlen W."/>
            <person name="Bisseling T."/>
            <person name="Smit S."/>
            <person name="Geurts R."/>
        </authorList>
    </citation>
    <scope>NUCLEOTIDE SEQUENCE [LARGE SCALE GENOMIC DNA]</scope>
    <source>
        <strain evidence="2">cv. RG33-2</strain>
    </source>
</reference>
<dbReference type="AlphaFoldDB" id="A0A2P5FQ59"/>
<gene>
    <name evidence="1" type="ORF">TorRG33x02_043590</name>
</gene>
<keyword evidence="2" id="KW-1185">Reference proteome</keyword>
<evidence type="ECO:0000313" key="2">
    <source>
        <dbReference type="Proteomes" id="UP000237000"/>
    </source>
</evidence>
<protein>
    <submittedName>
        <fullName evidence="1">Uncharacterized protein</fullName>
    </submittedName>
</protein>
<accession>A0A2P5FQ59</accession>
<dbReference type="OrthoDB" id="10303599at2759"/>
<organism evidence="1 2">
    <name type="scientific">Trema orientale</name>
    <name type="common">Charcoal tree</name>
    <name type="synonym">Celtis orientalis</name>
    <dbReference type="NCBI Taxonomy" id="63057"/>
    <lineage>
        <taxon>Eukaryota</taxon>
        <taxon>Viridiplantae</taxon>
        <taxon>Streptophyta</taxon>
        <taxon>Embryophyta</taxon>
        <taxon>Tracheophyta</taxon>
        <taxon>Spermatophyta</taxon>
        <taxon>Magnoliopsida</taxon>
        <taxon>eudicotyledons</taxon>
        <taxon>Gunneridae</taxon>
        <taxon>Pentapetalae</taxon>
        <taxon>rosids</taxon>
        <taxon>fabids</taxon>
        <taxon>Rosales</taxon>
        <taxon>Cannabaceae</taxon>
        <taxon>Trema</taxon>
    </lineage>
</organism>
<dbReference type="InParanoid" id="A0A2P5FQ59"/>
<dbReference type="EMBL" id="JXTC01000016">
    <property type="protein sequence ID" value="PON99941.1"/>
    <property type="molecule type" value="Genomic_DNA"/>
</dbReference>
<proteinExistence type="predicted"/>
<evidence type="ECO:0000313" key="1">
    <source>
        <dbReference type="EMBL" id="PON99941.1"/>
    </source>
</evidence>
<sequence length="47" mass="5525">MCDTGLGRQWVSARFSLLQQLLQEAKVLWPKLGYSLYFVGFRNEFEV</sequence>
<name>A0A2P5FQ59_TREOI</name>